<feature type="compositionally biased region" description="Low complexity" evidence="1">
    <location>
        <begin position="410"/>
        <end position="423"/>
    </location>
</feature>
<sequence length="778" mass="84662">MGTGIVGGEAGWRQARRLLRLCAGCRGRAAGPARRRVSEGVKVSGDMRALALIVALAFLHACASSAQGVATGDSKDAFGRVCDVFATLVRAAETASSLAKEARSQVTAEEARARALAQGAGAPDSGAASCAVLPDNTTAHCEAMQLLARMDQAAADITHKVNKAILGNAAKSTSDLTLATKDENTLKALLTADGQHSGNFMKADSSETNKPTKCLAQAMIFLCNNAHSGTDERCGKEGASHGACPCASDATHAKLVAGSSDESIGFQSSSTTKVATAEKAWEKVRKLCRTRPSPKHASKGPTTRHALLDALAAVEDALHAMGSTQNCLGKLGQTQCDHTDADNSKACVCFGPDIKAVEWITEAREIADKLQLQTHMAQQAQWEGAQIRHEAASEARRLTLDDTMGRNKGPPKATQQAATTAPQRTKHQARRGKQPAQDTGQKGQTRKAARNQGLQQEHHLPTHAETPTRGGTPRNNSAPTTRKQHTKASWRQQQDGHCLPAGLQHNKAAQNNEGAAQKRKTQHTTAEKERTRREGHTRCALTHGQACRKKRGRTWNNAQGSVNRKRDSTLWQTASKEEDADESRRKRRQRTNKDKATKIKRHTPIDRHTKIGQGERKDTGSRSAKTSSAGQGKAQHKRRARKPAPSGQHHGKKEGARRWPGNTETRRQAQQKTARCTVEGNRTFCERQAPSPVARPGERNTEAGEKQGNGDRENRRKKRAAHRLERADDKKEQRKKTARWNEAAKRLGKHTDTKPVNISKKHCKAGEKKRKHRQARKT</sequence>
<feature type="region of interest" description="Disordered" evidence="1">
    <location>
        <begin position="401"/>
        <end position="494"/>
    </location>
</feature>
<feature type="compositionally biased region" description="Basic and acidic residues" evidence="1">
    <location>
        <begin position="742"/>
        <end position="753"/>
    </location>
</feature>
<feature type="compositionally biased region" description="Polar residues" evidence="1">
    <location>
        <begin position="621"/>
        <end position="630"/>
    </location>
</feature>
<gene>
    <name evidence="2" type="ORF">TvY486_0016270</name>
</gene>
<evidence type="ECO:0000313" key="3">
    <source>
        <dbReference type="Proteomes" id="UP000009027"/>
    </source>
</evidence>
<keyword evidence="3" id="KW-1185">Reference proteome</keyword>
<feature type="compositionally biased region" description="Basic residues" evidence="1">
    <location>
        <begin position="759"/>
        <end position="778"/>
    </location>
</feature>
<reference evidence="2 3" key="1">
    <citation type="journal article" date="2012" name="Proc. Natl. Acad. Sci. U.S.A.">
        <title>Antigenic diversity is generated by distinct evolutionary mechanisms in African trypanosome species.</title>
        <authorList>
            <person name="Jackson A.P."/>
            <person name="Berry A."/>
            <person name="Aslett M."/>
            <person name="Allison H.C."/>
            <person name="Burton P."/>
            <person name="Vavrova-Anderson J."/>
            <person name="Brown R."/>
            <person name="Browne H."/>
            <person name="Corton N."/>
            <person name="Hauser H."/>
            <person name="Gamble J."/>
            <person name="Gilderthorp R."/>
            <person name="Marcello L."/>
            <person name="McQuillan J."/>
            <person name="Otto T.D."/>
            <person name="Quail M.A."/>
            <person name="Sanders M.J."/>
            <person name="van Tonder A."/>
            <person name="Ginger M.L."/>
            <person name="Field M.C."/>
            <person name="Barry J.D."/>
            <person name="Hertz-Fowler C."/>
            <person name="Berriman M."/>
        </authorList>
    </citation>
    <scope>NUCLEOTIDE SEQUENCE</scope>
    <source>
        <strain evidence="2 3">Y486</strain>
    </source>
</reference>
<feature type="region of interest" description="Disordered" evidence="1">
    <location>
        <begin position="509"/>
        <end position="778"/>
    </location>
</feature>
<feature type="compositionally biased region" description="Basic and acidic residues" evidence="1">
    <location>
        <begin position="696"/>
        <end position="714"/>
    </location>
</feature>
<name>F9WN01_TRYVY</name>
<dbReference type="EMBL" id="CAEX01002174">
    <property type="protein sequence ID" value="CCD18914.1"/>
    <property type="molecule type" value="Genomic_DNA"/>
</dbReference>
<protein>
    <submittedName>
        <fullName evidence="2">Uncharacterized protein</fullName>
    </submittedName>
</protein>
<feature type="compositionally biased region" description="Basic and acidic residues" evidence="1">
    <location>
        <begin position="525"/>
        <end position="537"/>
    </location>
</feature>
<feature type="compositionally biased region" description="Basic residues" evidence="1">
    <location>
        <begin position="424"/>
        <end position="433"/>
    </location>
</feature>
<dbReference type="Proteomes" id="UP000009027">
    <property type="component" value="Unassembled WGS sequence"/>
</dbReference>
<feature type="compositionally biased region" description="Basic and acidic residues" evidence="1">
    <location>
        <begin position="722"/>
        <end position="732"/>
    </location>
</feature>
<accession>F9WN01</accession>
<dbReference type="AlphaFoldDB" id="F9WN01"/>
<organism evidence="2 3">
    <name type="scientific">Trypanosoma vivax (strain Y486)</name>
    <dbReference type="NCBI Taxonomy" id="1055687"/>
    <lineage>
        <taxon>Eukaryota</taxon>
        <taxon>Discoba</taxon>
        <taxon>Euglenozoa</taxon>
        <taxon>Kinetoplastea</taxon>
        <taxon>Metakinetoplastina</taxon>
        <taxon>Trypanosomatida</taxon>
        <taxon>Trypanosomatidae</taxon>
        <taxon>Trypanosoma</taxon>
        <taxon>Duttonella</taxon>
    </lineage>
</organism>
<feature type="compositionally biased region" description="Basic and acidic residues" evidence="1">
    <location>
        <begin position="591"/>
        <end position="620"/>
    </location>
</feature>
<evidence type="ECO:0000256" key="1">
    <source>
        <dbReference type="SAM" id="MobiDB-lite"/>
    </source>
</evidence>
<evidence type="ECO:0000313" key="2">
    <source>
        <dbReference type="EMBL" id="CCD18914.1"/>
    </source>
</evidence>
<proteinExistence type="predicted"/>